<dbReference type="HOGENOM" id="CLU_2110605_0_0_1"/>
<protein>
    <submittedName>
        <fullName evidence="1">Uncharacterized protein</fullName>
    </submittedName>
</protein>
<comment type="caution">
    <text evidence="1">The sequence shown here is derived from an EMBL/GenBank/DDBJ whole genome shotgun (WGS) entry which is preliminary data.</text>
</comment>
<dbReference type="EMBL" id="AFRT01000353">
    <property type="protein sequence ID" value="ELU44327.1"/>
    <property type="molecule type" value="Genomic_DNA"/>
</dbReference>
<reference evidence="1 2" key="1">
    <citation type="journal article" date="2013" name="Nat. Commun.">
        <title>The evolution and pathogenic mechanisms of the rice sheath blight pathogen.</title>
        <authorList>
            <person name="Zheng A."/>
            <person name="Lin R."/>
            <person name="Xu L."/>
            <person name="Qin P."/>
            <person name="Tang C."/>
            <person name="Ai P."/>
            <person name="Zhang D."/>
            <person name="Liu Y."/>
            <person name="Sun Z."/>
            <person name="Feng H."/>
            <person name="Wang Y."/>
            <person name="Chen Y."/>
            <person name="Liang X."/>
            <person name="Fu R."/>
            <person name="Li Q."/>
            <person name="Zhang J."/>
            <person name="Yu X."/>
            <person name="Xie Z."/>
            <person name="Ding L."/>
            <person name="Guan P."/>
            <person name="Tang J."/>
            <person name="Liang Y."/>
            <person name="Wang S."/>
            <person name="Deng Q."/>
            <person name="Li S."/>
            <person name="Zhu J."/>
            <person name="Wang L."/>
            <person name="Liu H."/>
            <person name="Li P."/>
        </authorList>
    </citation>
    <scope>NUCLEOTIDE SEQUENCE [LARGE SCALE GENOMIC DNA]</scope>
    <source>
        <strain evidence="2">AG-1 IA</strain>
    </source>
</reference>
<sequence length="115" mass="12721">MRGIRFMAFCKRESVSLDGLAILGTGFGIGMDAKAENLIQEQGKRLSGARGLPILVSVLDVRGYMHYILEPVLGGSGVTLDLSRCISKFSGSSRHINDYHRMMILLNRGEPYYLL</sequence>
<gene>
    <name evidence="1" type="ORF">AG1IA_01645</name>
</gene>
<evidence type="ECO:0000313" key="1">
    <source>
        <dbReference type="EMBL" id="ELU44327.1"/>
    </source>
</evidence>
<evidence type="ECO:0000313" key="2">
    <source>
        <dbReference type="Proteomes" id="UP000011668"/>
    </source>
</evidence>
<keyword evidence="2" id="KW-1185">Reference proteome</keyword>
<proteinExistence type="predicted"/>
<dbReference type="Proteomes" id="UP000011668">
    <property type="component" value="Unassembled WGS sequence"/>
</dbReference>
<dbReference type="AlphaFoldDB" id="L8X5G3"/>
<organism evidence="1 2">
    <name type="scientific">Thanatephorus cucumeris (strain AG1-IA)</name>
    <name type="common">Rice sheath blight fungus</name>
    <name type="synonym">Rhizoctonia solani</name>
    <dbReference type="NCBI Taxonomy" id="983506"/>
    <lineage>
        <taxon>Eukaryota</taxon>
        <taxon>Fungi</taxon>
        <taxon>Dikarya</taxon>
        <taxon>Basidiomycota</taxon>
        <taxon>Agaricomycotina</taxon>
        <taxon>Agaricomycetes</taxon>
        <taxon>Cantharellales</taxon>
        <taxon>Ceratobasidiaceae</taxon>
        <taxon>Rhizoctonia</taxon>
        <taxon>Rhizoctonia solani AG-1</taxon>
    </lineage>
</organism>
<name>L8X5G3_THACA</name>
<accession>L8X5G3</accession>